<evidence type="ECO:0000313" key="1">
    <source>
        <dbReference type="EMBL" id="MSD90173.1"/>
    </source>
</evidence>
<evidence type="ECO:0000313" key="2">
    <source>
        <dbReference type="Proteomes" id="UP000436357"/>
    </source>
</evidence>
<reference evidence="1 2" key="1">
    <citation type="submission" date="2019-11" db="EMBL/GenBank/DDBJ databases">
        <title>Draft Genome Sequence of Plant Growth-Promoting Rhizosphere-Associated Bacteria.</title>
        <authorList>
            <person name="Vasilyev I.Y."/>
            <person name="Radchenko V."/>
            <person name="Ilnitskaya E.V."/>
        </authorList>
    </citation>
    <scope>NUCLEOTIDE SEQUENCE [LARGE SCALE GENOMIC DNA]</scope>
    <source>
        <strain evidence="1 2">VRA_9sq_n</strain>
    </source>
</reference>
<comment type="caution">
    <text evidence="1">The sequence shown here is derived from an EMBL/GenBank/DDBJ whole genome shotgun (WGS) entry which is preliminary data.</text>
</comment>
<name>A0A6N7TVQ4_9BIFI</name>
<organism evidence="1 2">
    <name type="scientific">Bifidobacterium asteroides</name>
    <dbReference type="NCBI Taxonomy" id="1684"/>
    <lineage>
        <taxon>Bacteria</taxon>
        <taxon>Bacillati</taxon>
        <taxon>Actinomycetota</taxon>
        <taxon>Actinomycetes</taxon>
        <taxon>Bifidobacteriales</taxon>
        <taxon>Bifidobacteriaceae</taxon>
        <taxon>Bifidobacterium</taxon>
    </lineage>
</organism>
<dbReference type="RefSeq" id="WP_154312479.1">
    <property type="nucleotide sequence ID" value="NZ_WKKW01000001.1"/>
</dbReference>
<gene>
    <name evidence="1" type="ORF">GKC41_00590</name>
</gene>
<dbReference type="Proteomes" id="UP000436357">
    <property type="component" value="Unassembled WGS sequence"/>
</dbReference>
<accession>A0A6N7TVQ4</accession>
<proteinExistence type="predicted"/>
<protein>
    <submittedName>
        <fullName evidence="1">Uncharacterized protein</fullName>
    </submittedName>
</protein>
<dbReference type="OrthoDB" id="3237830at2"/>
<sequence length="106" mass="11797">MSSGASVDEKWLEKNILESPAVRQGLNDIAARLLPICQRLAYQEGCDDFADSLRIETGTRPGTKSPTGIKRPYARVIAGSEHASEQEHGSLRYPRHNFFRRAASQL</sequence>
<dbReference type="EMBL" id="WKKW01000001">
    <property type="protein sequence ID" value="MSD90173.1"/>
    <property type="molecule type" value="Genomic_DNA"/>
</dbReference>
<dbReference type="AlphaFoldDB" id="A0A6N7TVQ4"/>